<evidence type="ECO:0000313" key="1">
    <source>
        <dbReference type="EMBL" id="GMR49623.1"/>
    </source>
</evidence>
<evidence type="ECO:0000313" key="2">
    <source>
        <dbReference type="Proteomes" id="UP001328107"/>
    </source>
</evidence>
<dbReference type="AlphaFoldDB" id="A0AAN5CRZ4"/>
<comment type="caution">
    <text evidence="1">The sequence shown here is derived from an EMBL/GenBank/DDBJ whole genome shotgun (WGS) entry which is preliminary data.</text>
</comment>
<feature type="non-terminal residue" evidence="1">
    <location>
        <position position="1"/>
    </location>
</feature>
<dbReference type="EMBL" id="BTRK01000004">
    <property type="protein sequence ID" value="GMR49623.1"/>
    <property type="molecule type" value="Genomic_DNA"/>
</dbReference>
<keyword evidence="2" id="KW-1185">Reference proteome</keyword>
<reference evidence="2" key="1">
    <citation type="submission" date="2022-10" db="EMBL/GenBank/DDBJ databases">
        <title>Genome assembly of Pristionchus species.</title>
        <authorList>
            <person name="Yoshida K."/>
            <person name="Sommer R.J."/>
        </authorList>
    </citation>
    <scope>NUCLEOTIDE SEQUENCE [LARGE SCALE GENOMIC DNA]</scope>
    <source>
        <strain evidence="2">RS5460</strain>
    </source>
</reference>
<sequence length="94" mass="11344">SVNDLRLTSSMLRTRVDQYARQRKIIHLCHEIEFKTTARYFSKMEPITFQLYIPTRNVGLFWRRLKLTQPDLAGRIRLAWKHECFKLPFDSLCE</sequence>
<organism evidence="1 2">
    <name type="scientific">Pristionchus mayeri</name>
    <dbReference type="NCBI Taxonomy" id="1317129"/>
    <lineage>
        <taxon>Eukaryota</taxon>
        <taxon>Metazoa</taxon>
        <taxon>Ecdysozoa</taxon>
        <taxon>Nematoda</taxon>
        <taxon>Chromadorea</taxon>
        <taxon>Rhabditida</taxon>
        <taxon>Rhabditina</taxon>
        <taxon>Diplogasteromorpha</taxon>
        <taxon>Diplogasteroidea</taxon>
        <taxon>Neodiplogasteridae</taxon>
        <taxon>Pristionchus</taxon>
    </lineage>
</organism>
<proteinExistence type="predicted"/>
<protein>
    <submittedName>
        <fullName evidence="1">Uncharacterized protein</fullName>
    </submittedName>
</protein>
<gene>
    <name evidence="1" type="ORF">PMAYCL1PPCAC_19818</name>
</gene>
<name>A0AAN5CRZ4_9BILA</name>
<accession>A0AAN5CRZ4</accession>
<feature type="non-terminal residue" evidence="1">
    <location>
        <position position="94"/>
    </location>
</feature>
<dbReference type="Proteomes" id="UP001328107">
    <property type="component" value="Unassembled WGS sequence"/>
</dbReference>